<dbReference type="Proteomes" id="UP000026960">
    <property type="component" value="Chromosome 1"/>
</dbReference>
<dbReference type="eggNOG" id="ENOG502QSMM">
    <property type="taxonomic scope" value="Eukaryota"/>
</dbReference>
<dbReference type="GO" id="GO:0016788">
    <property type="term" value="F:hydrolase activity, acting on ester bonds"/>
    <property type="evidence" value="ECO:0007669"/>
    <property type="project" value="InterPro"/>
</dbReference>
<reference evidence="5" key="2">
    <citation type="submission" date="2015-03" db="UniProtKB">
        <authorList>
            <consortium name="EnsemblPlants"/>
        </authorList>
    </citation>
    <scope>IDENTIFICATION</scope>
</reference>
<dbReference type="Gene3D" id="3.40.50.1110">
    <property type="entry name" value="SGNH hydrolase"/>
    <property type="match status" value="3"/>
</dbReference>
<dbReference type="AlphaFoldDB" id="A0A0D3EL75"/>
<dbReference type="PANTHER" id="PTHR22835:SF620">
    <property type="entry name" value="OS01G0223000 PROTEIN"/>
    <property type="match status" value="1"/>
</dbReference>
<keyword evidence="3" id="KW-0378">Hydrolase</keyword>
<name>A0A0D3EL75_9ORYZ</name>
<proteinExistence type="inferred from homology"/>
<dbReference type="STRING" id="65489.A0A0D3EL75"/>
<dbReference type="PANTHER" id="PTHR22835">
    <property type="entry name" value="ZINC FINGER FYVE DOMAIN CONTAINING PROTEIN"/>
    <property type="match status" value="1"/>
</dbReference>
<reference evidence="5" key="1">
    <citation type="journal article" date="2009" name="Rice">
        <title>De Novo Next Generation Sequencing of Plant Genomes.</title>
        <authorList>
            <person name="Rounsley S."/>
            <person name="Marri P.R."/>
            <person name="Yu Y."/>
            <person name="He R."/>
            <person name="Sisneros N."/>
            <person name="Goicoechea J.L."/>
            <person name="Lee S.J."/>
            <person name="Angelova A."/>
            <person name="Kudrna D."/>
            <person name="Luo M."/>
            <person name="Affourtit J."/>
            <person name="Desany B."/>
            <person name="Knight J."/>
            <person name="Niazi F."/>
            <person name="Egholm M."/>
            <person name="Wing R.A."/>
        </authorList>
    </citation>
    <scope>NUCLEOTIDE SEQUENCE [LARGE SCALE GENOMIC DNA]</scope>
    <source>
        <strain evidence="5">cv. IRGC 105608</strain>
    </source>
</reference>
<dbReference type="Gramene" id="OBART01G07690.1">
    <property type="protein sequence ID" value="OBART01G07690.1"/>
    <property type="gene ID" value="OBART01G07690"/>
</dbReference>
<evidence type="ECO:0000256" key="3">
    <source>
        <dbReference type="ARBA" id="ARBA00022801"/>
    </source>
</evidence>
<comment type="similarity">
    <text evidence="1">Belongs to the 'GDSL' lipolytic enzyme family.</text>
</comment>
<dbReference type="InterPro" id="IPR001087">
    <property type="entry name" value="GDSL"/>
</dbReference>
<dbReference type="InterPro" id="IPR035669">
    <property type="entry name" value="SGNH_plant_lipase-like"/>
</dbReference>
<evidence type="ECO:0000256" key="1">
    <source>
        <dbReference type="ARBA" id="ARBA00008668"/>
    </source>
</evidence>
<keyword evidence="4" id="KW-0325">Glycoprotein</keyword>
<accession>A0A0D3EL75</accession>
<dbReference type="CDD" id="cd01837">
    <property type="entry name" value="SGNH_plant_lipase_like"/>
    <property type="match status" value="2"/>
</dbReference>
<dbReference type="Pfam" id="PF00657">
    <property type="entry name" value="Lipase_GDSL"/>
    <property type="match status" value="3"/>
</dbReference>
<sequence>MFRRCSVTVPVKMGSCLPCAATSLLLLQLAVLASLSAAGHRRYHSIFNFSDSFADTGNKPVAYAWYSLPSNVMRPPYGETFFGHPTGRSSDGRLILDLIAAGLGLPFVPPYLAHGGSFGGGANFAVAGATALDAGFFHDRDIPGAGSKFPLNTSLDVQLAWFKSLTPSLCGTAQECEEFFGGSLFFVGEFGVNDYFLFLKKRSVRQTRSLMKGVLISMIRQSDQEADEARGEEHRDPRDDPVRLLAAGGDVVLRPRRPGGLRRADGVPEREINELASHHNSLLQDALHELRSKHPAAAIVYADFFRPVMEMVESPRRFGECNQTMVQGGRSDGVLRRGGPYNFNESVACGGAAATACEDPSASLYFDGAHLTEAGYRHDALHELRSKHPGAAATTTVVYADLFRPVMEMVEMIMLWLPAAVSLLLSSSLHVAGDAGGGAASLSVRRYDAIFSFGDSLADTGNNPVVFDWYSIFDPVTRPPYGSTFFGRPTGRNCDGRLVLDFVAERLGLPLVPPFLAYNGSFRHGANFAVGAATALDSSFFHGAGDPPGASPFPLNTSLSVQLSWFDSLKPSLCSTTQECKDFFGRSLFFVGEFGINDYHSSFGRRSMQEIRSFVPDIIRTISMAVEARTTHPLTDPTEQSNSSSIMRGLMNCKLIGDGATTVVVPGMIPSGCSPPVLVTFADAGAAEYDASTGCLREPNEVATLHNSLLLDAVEELREKHPDVAIVHTDLFRHVSEMVQNPDKFGFQKDVLSVCCGGPGKYHYNTRIICGDEGATTCVDPSKSFFGDSFADTGNNPVVFGWYSVFDPVTRPPYGSTFFGHPTGRNCDGRLVVDFVGPIIFPRRRFIDAAIVNFVVIMVDFDSLFACLLAAERLGVPLLPPFLAYNGSFRRGANFAVGAATALDSSIFHAGDPPPGASPFPVNTSLGVQLGWFESLKPSLCSTQHKAKRVAAISYLCSAECKDFFGRSLFFVGEFGFNDYEFFFRKKSMEEIRSFVPYIIETISIAIERLIKHGAKSLVVPGMTPSGCTPLILAMFADQAGPDDYDPATGCLKVQNELAILHNSLLQQSLRNLQARHPDASIIYADFFSPIMEMVQSPGKFGFEDDVLTICCGGPGTALCGDQGAITCEDPSARLFWDMVHMTEVAYRYIAEDWLRIRVTWEQNNLSVFRVHKKIYTESTKFFSVNLRYLSVLHNNLDVSSPDVLLTTVEKLKQFRI</sequence>
<dbReference type="HOGENOM" id="CLU_284907_0_0_1"/>
<organism evidence="5">
    <name type="scientific">Oryza barthii</name>
    <dbReference type="NCBI Taxonomy" id="65489"/>
    <lineage>
        <taxon>Eukaryota</taxon>
        <taxon>Viridiplantae</taxon>
        <taxon>Streptophyta</taxon>
        <taxon>Embryophyta</taxon>
        <taxon>Tracheophyta</taxon>
        <taxon>Spermatophyta</taxon>
        <taxon>Magnoliopsida</taxon>
        <taxon>Liliopsida</taxon>
        <taxon>Poales</taxon>
        <taxon>Poaceae</taxon>
        <taxon>BOP clade</taxon>
        <taxon>Oryzoideae</taxon>
        <taxon>Oryzeae</taxon>
        <taxon>Oryzinae</taxon>
        <taxon>Oryza</taxon>
    </lineage>
</organism>
<evidence type="ECO:0000256" key="4">
    <source>
        <dbReference type="ARBA" id="ARBA00023180"/>
    </source>
</evidence>
<keyword evidence="6" id="KW-1185">Reference proteome</keyword>
<evidence type="ECO:0008006" key="7">
    <source>
        <dbReference type="Google" id="ProtNLM"/>
    </source>
</evidence>
<keyword evidence="2" id="KW-0732">Signal</keyword>
<dbReference type="EnsemblPlants" id="OBART01G07690.1">
    <property type="protein sequence ID" value="OBART01G07690.1"/>
    <property type="gene ID" value="OBART01G07690"/>
</dbReference>
<dbReference type="InterPro" id="IPR036514">
    <property type="entry name" value="SGNH_hydro_sf"/>
</dbReference>
<evidence type="ECO:0000313" key="5">
    <source>
        <dbReference type="EnsemblPlants" id="OBART01G07690.1"/>
    </source>
</evidence>
<protein>
    <recommendedName>
        <fullName evidence="7">GDSL esterase/lipase</fullName>
    </recommendedName>
</protein>
<evidence type="ECO:0000313" key="6">
    <source>
        <dbReference type="Proteomes" id="UP000026960"/>
    </source>
</evidence>
<evidence type="ECO:0000256" key="2">
    <source>
        <dbReference type="ARBA" id="ARBA00022729"/>
    </source>
</evidence>
<dbReference type="PaxDb" id="65489-OBART01G07690.1"/>